<dbReference type="RefSeq" id="WP_130851884.1">
    <property type="nucleotide sequence ID" value="NZ_UYIG01000126.1"/>
</dbReference>
<dbReference type="AlphaFoldDB" id="A0A660E070"/>
<organism evidence="2 3">
    <name type="scientific">Lactiplantibacillus mudanjiangensis</name>
    <dbReference type="NCBI Taxonomy" id="1296538"/>
    <lineage>
        <taxon>Bacteria</taxon>
        <taxon>Bacillati</taxon>
        <taxon>Bacillota</taxon>
        <taxon>Bacilli</taxon>
        <taxon>Lactobacillales</taxon>
        <taxon>Lactobacillaceae</taxon>
        <taxon>Lactiplantibacillus</taxon>
    </lineage>
</organism>
<dbReference type="InterPro" id="IPR009785">
    <property type="entry name" value="Prophage_Lj928_Orf309"/>
</dbReference>
<proteinExistence type="predicted"/>
<feature type="compositionally biased region" description="Basic and acidic residues" evidence="1">
    <location>
        <begin position="232"/>
        <end position="246"/>
    </location>
</feature>
<sequence>MDNSLINLPDYSVDYTPAPIVIKNGAGLEAAIAQYVARYQNMVITGDTEADTKKVRAKLNKLKTALDDRRKEIKRNYDQPLHEFEDKIKGLKASIDMIIDPIDVGLSDLETQRRDQKRQEVLDLIAEMAPNYGVEIDSVDIDPRWLNKSASHKQVVDEIGATMTTIKAAADKLADDIAMITRYANVQNIDPLPWIDQLNQGQDVQYLLSAIDNQVAQAKERQHQRNLQAQADAEHQTETKTGKVVDTDTGEVVDRTTTLKITGSIGQLTALKGYMDSVGVKYEKVAGE</sequence>
<dbReference type="Pfam" id="PF07083">
    <property type="entry name" value="DUF1351"/>
    <property type="match status" value="1"/>
</dbReference>
<dbReference type="Proteomes" id="UP000289996">
    <property type="component" value="Unassembled WGS sequence"/>
</dbReference>
<evidence type="ECO:0000313" key="3">
    <source>
        <dbReference type="Proteomes" id="UP000289996"/>
    </source>
</evidence>
<accession>A0A660E070</accession>
<reference evidence="2 3" key="1">
    <citation type="submission" date="2018-11" db="EMBL/GenBank/DDBJ databases">
        <authorList>
            <person name="Wuyts S."/>
        </authorList>
    </citation>
    <scope>NUCLEOTIDE SEQUENCE [LARGE SCALE GENOMIC DNA]</scope>
    <source>
        <strain evidence="2">Lactobacillus mudanjiangensis AMBF249</strain>
    </source>
</reference>
<evidence type="ECO:0008006" key="4">
    <source>
        <dbReference type="Google" id="ProtNLM"/>
    </source>
</evidence>
<protein>
    <recommendedName>
        <fullName evidence="4">DUF1351 domain-containing protein</fullName>
    </recommendedName>
</protein>
<evidence type="ECO:0000313" key="2">
    <source>
        <dbReference type="EMBL" id="VDG28876.1"/>
    </source>
</evidence>
<dbReference type="EMBL" id="UYIG01000126">
    <property type="protein sequence ID" value="VDG28876.1"/>
    <property type="molecule type" value="Genomic_DNA"/>
</dbReference>
<gene>
    <name evidence="2" type="ORF">MUDAN_MDHGFNIF_03277</name>
</gene>
<evidence type="ECO:0000256" key="1">
    <source>
        <dbReference type="SAM" id="MobiDB-lite"/>
    </source>
</evidence>
<feature type="region of interest" description="Disordered" evidence="1">
    <location>
        <begin position="221"/>
        <end position="248"/>
    </location>
</feature>
<dbReference type="OrthoDB" id="2193070at2"/>
<name>A0A660E070_9LACO</name>
<keyword evidence="3" id="KW-1185">Reference proteome</keyword>